<name>A0ABD2CMR8_VESMC</name>
<keyword evidence="3" id="KW-1185">Reference proteome</keyword>
<protein>
    <submittedName>
        <fullName evidence="2">Uncharacterized protein</fullName>
    </submittedName>
</protein>
<comment type="caution">
    <text evidence="2">The sequence shown here is derived from an EMBL/GenBank/DDBJ whole genome shotgun (WGS) entry which is preliminary data.</text>
</comment>
<sequence>MSSVFVNTSVSCPFTSFFFLIYTYYKIVLESPETQKNDINLQNLVVPQNIRELTLEHPMIQDCYYVKHGRSKEKSGVKGTNSFVKTRGHNMTRSRPQLVNSRVPGKLGHQL</sequence>
<dbReference type="Proteomes" id="UP001607303">
    <property type="component" value="Unassembled WGS sequence"/>
</dbReference>
<dbReference type="EMBL" id="JAYRBN010000037">
    <property type="protein sequence ID" value="KAL2746405.1"/>
    <property type="molecule type" value="Genomic_DNA"/>
</dbReference>
<reference evidence="2 3" key="1">
    <citation type="journal article" date="2024" name="Ann. Entomol. Soc. Am.">
        <title>Genomic analyses of the southern and eastern yellowjacket wasps (Hymenoptera: Vespidae) reveal evolutionary signatures of social life.</title>
        <authorList>
            <person name="Catto M.A."/>
            <person name="Caine P.B."/>
            <person name="Orr S.E."/>
            <person name="Hunt B.G."/>
            <person name="Goodisman M.A.D."/>
        </authorList>
    </citation>
    <scope>NUCLEOTIDE SEQUENCE [LARGE SCALE GENOMIC DNA]</scope>
    <source>
        <strain evidence="2">232</strain>
        <tissue evidence="2">Head and thorax</tissue>
    </source>
</reference>
<gene>
    <name evidence="2" type="ORF">V1477_004775</name>
</gene>
<accession>A0ABD2CMR8</accession>
<evidence type="ECO:0000313" key="3">
    <source>
        <dbReference type="Proteomes" id="UP001607303"/>
    </source>
</evidence>
<feature type="region of interest" description="Disordered" evidence="1">
    <location>
        <begin position="73"/>
        <end position="111"/>
    </location>
</feature>
<evidence type="ECO:0000256" key="1">
    <source>
        <dbReference type="SAM" id="MobiDB-lite"/>
    </source>
</evidence>
<organism evidence="2 3">
    <name type="scientific">Vespula maculifrons</name>
    <name type="common">Eastern yellow jacket</name>
    <name type="synonym">Wasp</name>
    <dbReference type="NCBI Taxonomy" id="7453"/>
    <lineage>
        <taxon>Eukaryota</taxon>
        <taxon>Metazoa</taxon>
        <taxon>Ecdysozoa</taxon>
        <taxon>Arthropoda</taxon>
        <taxon>Hexapoda</taxon>
        <taxon>Insecta</taxon>
        <taxon>Pterygota</taxon>
        <taxon>Neoptera</taxon>
        <taxon>Endopterygota</taxon>
        <taxon>Hymenoptera</taxon>
        <taxon>Apocrita</taxon>
        <taxon>Aculeata</taxon>
        <taxon>Vespoidea</taxon>
        <taxon>Vespidae</taxon>
        <taxon>Vespinae</taxon>
        <taxon>Vespula</taxon>
    </lineage>
</organism>
<proteinExistence type="predicted"/>
<evidence type="ECO:0000313" key="2">
    <source>
        <dbReference type="EMBL" id="KAL2746405.1"/>
    </source>
</evidence>
<dbReference type="AlphaFoldDB" id="A0ABD2CMR8"/>